<evidence type="ECO:0000313" key="2">
    <source>
        <dbReference type="Proteomes" id="UP001204579"/>
    </source>
</evidence>
<dbReference type="Proteomes" id="UP001204579">
    <property type="component" value="Unassembled WGS sequence"/>
</dbReference>
<dbReference type="AlphaFoldDB" id="A0AAW5N501"/>
<name>A0AAW5N501_9BACT</name>
<gene>
    <name evidence="1" type="ORF">NW209_09750</name>
</gene>
<comment type="caution">
    <text evidence="1">The sequence shown here is derived from an EMBL/GenBank/DDBJ whole genome shotgun (WGS) entry which is preliminary data.</text>
</comment>
<protein>
    <recommendedName>
        <fullName evidence="3">Arc-like DNA binding domain-containing protein</fullName>
    </recommendedName>
</protein>
<proteinExistence type="predicted"/>
<dbReference type="EMBL" id="JANRHJ010000010">
    <property type="protein sequence ID" value="MCR8874292.1"/>
    <property type="molecule type" value="Genomic_DNA"/>
</dbReference>
<reference evidence="1 2" key="1">
    <citation type="submission" date="2022-08" db="EMBL/GenBank/DDBJ databases">
        <authorList>
            <person name="Zeman M."/>
            <person name="Kubasova T."/>
        </authorList>
    </citation>
    <scope>NUCLEOTIDE SEQUENCE [LARGE SCALE GENOMIC DNA]</scope>
    <source>
        <strain evidence="1 2">ET62</strain>
    </source>
</reference>
<evidence type="ECO:0000313" key="1">
    <source>
        <dbReference type="EMBL" id="MCR8874292.1"/>
    </source>
</evidence>
<evidence type="ECO:0008006" key="3">
    <source>
        <dbReference type="Google" id="ProtNLM"/>
    </source>
</evidence>
<sequence>MAAKETKTVTLRLPKEMVEYLTRENESINQAIIDEISRARQMKLIALLELKGIFSKNEWIFFADAFNGTLYEDFMCGNVNIFIADIEDAERYENKATMHKVDLKELIAKLKKLHGANINAIYERINDYWENYEKIDIEKWADF</sequence>
<keyword evidence="2" id="KW-1185">Reference proteome</keyword>
<accession>A0AAW5N501</accession>
<dbReference type="RefSeq" id="WP_258335878.1">
    <property type="nucleotide sequence ID" value="NZ_JANRHJ010000010.1"/>
</dbReference>
<organism evidence="1 2">
    <name type="scientific">Phocaeicola barnesiae</name>
    <dbReference type="NCBI Taxonomy" id="376804"/>
    <lineage>
        <taxon>Bacteria</taxon>
        <taxon>Pseudomonadati</taxon>
        <taxon>Bacteroidota</taxon>
        <taxon>Bacteroidia</taxon>
        <taxon>Bacteroidales</taxon>
        <taxon>Bacteroidaceae</taxon>
        <taxon>Phocaeicola</taxon>
    </lineage>
</organism>